<dbReference type="OrthoDB" id="439028at2759"/>
<proteinExistence type="inferred from homology"/>
<dbReference type="KEGG" id="char:122130389"/>
<dbReference type="GO" id="GO:0046872">
    <property type="term" value="F:metal ion binding"/>
    <property type="evidence" value="ECO:0007669"/>
    <property type="project" value="UniProtKB-KW"/>
</dbReference>
<dbReference type="EC" id="2.7.1.21" evidence="11"/>
<evidence type="ECO:0000256" key="10">
    <source>
        <dbReference type="ARBA" id="ARBA00048113"/>
    </source>
</evidence>
<comment type="catalytic activity">
    <reaction evidence="10">
        <text>thymidine + ATP = dTMP + ADP + H(+)</text>
        <dbReference type="Rhea" id="RHEA:19129"/>
        <dbReference type="ChEBI" id="CHEBI:15378"/>
        <dbReference type="ChEBI" id="CHEBI:17748"/>
        <dbReference type="ChEBI" id="CHEBI:30616"/>
        <dbReference type="ChEBI" id="CHEBI:63528"/>
        <dbReference type="ChEBI" id="CHEBI:456216"/>
        <dbReference type="EC" id="2.7.1.21"/>
    </reaction>
    <physiologicalReaction direction="left-to-right" evidence="10">
        <dbReference type="Rhea" id="RHEA:19130"/>
    </physiologicalReaction>
</comment>
<keyword evidence="5 11" id="KW-0547">Nucleotide-binding</keyword>
<keyword evidence="6 11" id="KW-0418">Kinase</keyword>
<keyword evidence="13" id="KW-1185">Reference proteome</keyword>
<evidence type="ECO:0000313" key="14">
    <source>
        <dbReference type="RefSeq" id="XP_042561057.1"/>
    </source>
</evidence>
<dbReference type="PANTHER" id="PTHR11441">
    <property type="entry name" value="THYMIDINE KINASE"/>
    <property type="match status" value="1"/>
</dbReference>
<dbReference type="GO" id="GO:0005524">
    <property type="term" value="F:ATP binding"/>
    <property type="evidence" value="ECO:0007669"/>
    <property type="project" value="UniProtKB-KW"/>
</dbReference>
<comment type="subunit">
    <text evidence="9">Homotetramer. Tetramerization from dimerization is induced by ATP and increases catalytic efficiency due to a high affinity for thymidine. Tetramerization is inhibited by phosphorylation at Ser-13. Interacts (via the KEN box) with FZR1.</text>
</comment>
<dbReference type="InterPro" id="IPR001267">
    <property type="entry name" value="Thymidine_kinase"/>
</dbReference>
<evidence type="ECO:0000256" key="8">
    <source>
        <dbReference type="ARBA" id="ARBA00022840"/>
    </source>
</evidence>
<evidence type="ECO:0000256" key="3">
    <source>
        <dbReference type="ARBA" id="ARBA00022679"/>
    </source>
</evidence>
<evidence type="ECO:0000256" key="12">
    <source>
        <dbReference type="RuleBase" id="RU004165"/>
    </source>
</evidence>
<evidence type="ECO:0000256" key="5">
    <source>
        <dbReference type="ARBA" id="ARBA00022741"/>
    </source>
</evidence>
<evidence type="ECO:0000313" key="13">
    <source>
        <dbReference type="Proteomes" id="UP000515152"/>
    </source>
</evidence>
<dbReference type="GeneID" id="122130389"/>
<accession>A0A8M1KAY8</accession>
<comment type="similarity">
    <text evidence="1 12">Belongs to the thymidine kinase family.</text>
</comment>
<dbReference type="GO" id="GO:0004797">
    <property type="term" value="F:thymidine kinase activity"/>
    <property type="evidence" value="ECO:0007669"/>
    <property type="project" value="UniProtKB-EC"/>
</dbReference>
<keyword evidence="8 11" id="KW-0067">ATP-binding</keyword>
<organism evidence="13 14">
    <name type="scientific">Clupea harengus</name>
    <name type="common">Atlantic herring</name>
    <dbReference type="NCBI Taxonomy" id="7950"/>
    <lineage>
        <taxon>Eukaryota</taxon>
        <taxon>Metazoa</taxon>
        <taxon>Chordata</taxon>
        <taxon>Craniata</taxon>
        <taxon>Vertebrata</taxon>
        <taxon>Euteleostomi</taxon>
        <taxon>Actinopterygii</taxon>
        <taxon>Neopterygii</taxon>
        <taxon>Teleostei</taxon>
        <taxon>Clupei</taxon>
        <taxon>Clupeiformes</taxon>
        <taxon>Clupeoidei</taxon>
        <taxon>Clupeidae</taxon>
        <taxon>Clupea</taxon>
    </lineage>
</organism>
<keyword evidence="4" id="KW-0479">Metal-binding</keyword>
<dbReference type="FunFam" id="3.40.50.300:FF:000761">
    <property type="entry name" value="Thymidine kinase"/>
    <property type="match status" value="1"/>
</dbReference>
<evidence type="ECO:0000256" key="1">
    <source>
        <dbReference type="ARBA" id="ARBA00007587"/>
    </source>
</evidence>
<dbReference type="GO" id="GO:0071897">
    <property type="term" value="P:DNA biosynthetic process"/>
    <property type="evidence" value="ECO:0007669"/>
    <property type="project" value="UniProtKB-KW"/>
</dbReference>
<keyword evidence="7" id="KW-0862">Zinc</keyword>
<reference evidence="14" key="1">
    <citation type="submission" date="2025-08" db="UniProtKB">
        <authorList>
            <consortium name="RefSeq"/>
        </authorList>
    </citation>
    <scope>IDENTIFICATION</scope>
</reference>
<keyword evidence="2 11" id="KW-0237">DNA synthesis</keyword>
<gene>
    <name evidence="14" type="primary">LOC122130389</name>
</gene>
<evidence type="ECO:0000256" key="4">
    <source>
        <dbReference type="ARBA" id="ARBA00022723"/>
    </source>
</evidence>
<dbReference type="GO" id="GO:0046104">
    <property type="term" value="P:thymidine metabolic process"/>
    <property type="evidence" value="ECO:0007669"/>
    <property type="project" value="TreeGrafter"/>
</dbReference>
<dbReference type="Proteomes" id="UP000515152">
    <property type="component" value="Unplaced"/>
</dbReference>
<dbReference type="RefSeq" id="XP_042561057.1">
    <property type="nucleotide sequence ID" value="XM_042705123.1"/>
</dbReference>
<dbReference type="AlphaFoldDB" id="A0A8M1KAY8"/>
<evidence type="ECO:0000256" key="7">
    <source>
        <dbReference type="ARBA" id="ARBA00022833"/>
    </source>
</evidence>
<dbReference type="PANTHER" id="PTHR11441:SF0">
    <property type="entry name" value="THYMIDINE KINASE, CYTOSOLIC"/>
    <property type="match status" value="1"/>
</dbReference>
<evidence type="ECO:0000256" key="9">
    <source>
        <dbReference type="ARBA" id="ARBA00046642"/>
    </source>
</evidence>
<sequence length="233" mass="25786">MDCLNVSSILPISPRKKRGQIQVIFGPMFSGKSTELMRRVRRFQVAQYKCLVIKYAKDTRYSDRGVATHDKYTMEAVPANCLEDVRSLALQACVIGIDEGQFFPDTVAFCEEMANNGKIVIVSALDGTFQRKAFGNILNLVPLAESVVKLNAVCMQCFKEAAYTKRLGAEKEVEVIGGADMYHAVCRSCYGGLLAKSGKENCEPSREETPPNKVSGKQLDLSAQRKLFGQLQL</sequence>
<evidence type="ECO:0000256" key="11">
    <source>
        <dbReference type="RuleBase" id="RU000544"/>
    </source>
</evidence>
<dbReference type="InterPro" id="IPR020633">
    <property type="entry name" value="Thymidine_kinase_CS"/>
</dbReference>
<evidence type="ECO:0000256" key="2">
    <source>
        <dbReference type="ARBA" id="ARBA00022634"/>
    </source>
</evidence>
<name>A0A8M1KAY8_CLUHA</name>
<evidence type="ECO:0000256" key="6">
    <source>
        <dbReference type="ARBA" id="ARBA00022777"/>
    </source>
</evidence>
<protein>
    <recommendedName>
        <fullName evidence="11">Thymidine kinase</fullName>
        <ecNumber evidence="11">2.7.1.21</ecNumber>
    </recommendedName>
</protein>
<dbReference type="FunFam" id="3.30.60.20:FF:000028">
    <property type="entry name" value="Thymidine kinase"/>
    <property type="match status" value="1"/>
</dbReference>
<keyword evidence="3 11" id="KW-0808">Transferase</keyword>
<dbReference type="Pfam" id="PF00265">
    <property type="entry name" value="TK"/>
    <property type="match status" value="1"/>
</dbReference>
<dbReference type="PROSITE" id="PS00603">
    <property type="entry name" value="TK_CELLULAR_TYPE"/>
    <property type="match status" value="1"/>
</dbReference>